<feature type="domain" description="HTH cro/C1-type" evidence="3">
    <location>
        <begin position="33"/>
        <end position="94"/>
    </location>
</feature>
<evidence type="ECO:0000313" key="5">
    <source>
        <dbReference type="Proteomes" id="UP000228987"/>
    </source>
</evidence>
<dbReference type="GO" id="GO:0003677">
    <property type="term" value="F:DNA binding"/>
    <property type="evidence" value="ECO:0007669"/>
    <property type="project" value="InterPro"/>
</dbReference>
<dbReference type="InterPro" id="IPR001387">
    <property type="entry name" value="Cro/C1-type_HTH"/>
</dbReference>
<dbReference type="EMBL" id="NVWI01000006">
    <property type="protein sequence ID" value="PCJ41147.1"/>
    <property type="molecule type" value="Genomic_DNA"/>
</dbReference>
<keyword evidence="2" id="KW-0812">Transmembrane</keyword>
<organism evidence="4 5">
    <name type="scientific">SAR86 cluster bacterium</name>
    <dbReference type="NCBI Taxonomy" id="2030880"/>
    <lineage>
        <taxon>Bacteria</taxon>
        <taxon>Pseudomonadati</taxon>
        <taxon>Pseudomonadota</taxon>
        <taxon>Gammaproteobacteria</taxon>
        <taxon>SAR86 cluster</taxon>
    </lineage>
</organism>
<protein>
    <recommendedName>
        <fullName evidence="3">HTH cro/C1-type domain-containing protein</fullName>
    </recommendedName>
</protein>
<keyword evidence="2" id="KW-1133">Transmembrane helix</keyword>
<sequence>MTDTNLNEETDFTSEASESASSEQKLWPSAGQKLKKLREELGYSREKVAQSLYITVHYVEALEHDNYAKLPGHPFVKGYYKAYANFLGADTDQLLNYYLNHVENSINQGVQETQTVEPGNRNKSILWIAVVIVLIGALAGAFLMMNDANALSSLVDVIDE</sequence>
<evidence type="ECO:0000259" key="3">
    <source>
        <dbReference type="SMART" id="SM00530"/>
    </source>
</evidence>
<dbReference type="AlphaFoldDB" id="A0A2A5CBE4"/>
<name>A0A2A5CBE4_9GAMM</name>
<dbReference type="InterPro" id="IPR010982">
    <property type="entry name" value="Lambda_DNA-bd_dom_sf"/>
</dbReference>
<dbReference type="SUPFAM" id="SSF47413">
    <property type="entry name" value="lambda repressor-like DNA-binding domains"/>
    <property type="match status" value="1"/>
</dbReference>
<feature type="compositionally biased region" description="Acidic residues" evidence="1">
    <location>
        <begin position="1"/>
        <end position="12"/>
    </location>
</feature>
<keyword evidence="2" id="KW-0472">Membrane</keyword>
<dbReference type="Proteomes" id="UP000228987">
    <property type="component" value="Unassembled WGS sequence"/>
</dbReference>
<dbReference type="SMART" id="SM00530">
    <property type="entry name" value="HTH_XRE"/>
    <property type="match status" value="1"/>
</dbReference>
<dbReference type="Gene3D" id="1.10.260.40">
    <property type="entry name" value="lambda repressor-like DNA-binding domains"/>
    <property type="match status" value="1"/>
</dbReference>
<comment type="caution">
    <text evidence="4">The sequence shown here is derived from an EMBL/GenBank/DDBJ whole genome shotgun (WGS) entry which is preliminary data.</text>
</comment>
<evidence type="ECO:0000313" key="4">
    <source>
        <dbReference type="EMBL" id="PCJ41147.1"/>
    </source>
</evidence>
<feature type="compositionally biased region" description="Low complexity" evidence="1">
    <location>
        <begin position="14"/>
        <end position="23"/>
    </location>
</feature>
<feature type="transmembrane region" description="Helical" evidence="2">
    <location>
        <begin position="125"/>
        <end position="145"/>
    </location>
</feature>
<accession>A0A2A5CBE4</accession>
<dbReference type="CDD" id="cd00093">
    <property type="entry name" value="HTH_XRE"/>
    <property type="match status" value="1"/>
</dbReference>
<dbReference type="InterPro" id="IPR050400">
    <property type="entry name" value="Bact_Cytoskel_RodZ"/>
</dbReference>
<gene>
    <name evidence="4" type="ORF">COA71_08865</name>
</gene>
<dbReference type="PANTHER" id="PTHR34475">
    <property type="match status" value="1"/>
</dbReference>
<evidence type="ECO:0000256" key="2">
    <source>
        <dbReference type="SAM" id="Phobius"/>
    </source>
</evidence>
<evidence type="ECO:0000256" key="1">
    <source>
        <dbReference type="SAM" id="MobiDB-lite"/>
    </source>
</evidence>
<feature type="region of interest" description="Disordered" evidence="1">
    <location>
        <begin position="1"/>
        <end position="25"/>
    </location>
</feature>
<dbReference type="PANTHER" id="PTHR34475:SF1">
    <property type="entry name" value="CYTOSKELETON PROTEIN RODZ"/>
    <property type="match status" value="1"/>
</dbReference>
<reference evidence="5" key="1">
    <citation type="submission" date="2017-08" db="EMBL/GenBank/DDBJ databases">
        <title>A dynamic microbial community with high functional redundancy inhabits the cold, oxic subseafloor aquifer.</title>
        <authorList>
            <person name="Tully B.J."/>
            <person name="Wheat C.G."/>
            <person name="Glazer B.T."/>
            <person name="Huber J.A."/>
        </authorList>
    </citation>
    <scope>NUCLEOTIDE SEQUENCE [LARGE SCALE GENOMIC DNA]</scope>
</reference>
<dbReference type="Pfam" id="PF13413">
    <property type="entry name" value="HTH_25"/>
    <property type="match status" value="1"/>
</dbReference>
<proteinExistence type="predicted"/>